<gene>
    <name evidence="2" type="ORF">DZC30_02505</name>
</gene>
<name>A0A373FS20_COMTE</name>
<dbReference type="Pfam" id="PF05144">
    <property type="entry name" value="Phage_CRI"/>
    <property type="match status" value="1"/>
</dbReference>
<comment type="caution">
    <text evidence="2">The sequence shown here is derived from an EMBL/GenBank/DDBJ whole genome shotgun (WGS) entry which is preliminary data.</text>
</comment>
<dbReference type="InterPro" id="IPR006516">
    <property type="entry name" value="G2P"/>
</dbReference>
<dbReference type="InterPro" id="IPR022686">
    <property type="entry name" value="G2P_N"/>
</dbReference>
<protein>
    <recommendedName>
        <fullName evidence="1">Replication-associated protein G2P N-terminal domain-containing protein</fullName>
    </recommendedName>
</protein>
<organism evidence="2 3">
    <name type="scientific">Comamonas testosteroni</name>
    <name type="common">Pseudomonas testosteroni</name>
    <dbReference type="NCBI Taxonomy" id="285"/>
    <lineage>
        <taxon>Bacteria</taxon>
        <taxon>Pseudomonadati</taxon>
        <taxon>Pseudomonadota</taxon>
        <taxon>Betaproteobacteria</taxon>
        <taxon>Burkholderiales</taxon>
        <taxon>Comamonadaceae</taxon>
        <taxon>Comamonas</taxon>
    </lineage>
</organism>
<evidence type="ECO:0000259" key="1">
    <source>
        <dbReference type="Pfam" id="PF05144"/>
    </source>
</evidence>
<evidence type="ECO:0000313" key="3">
    <source>
        <dbReference type="Proteomes" id="UP000261948"/>
    </source>
</evidence>
<dbReference type="EMBL" id="QURR01000002">
    <property type="protein sequence ID" value="RGE46667.1"/>
    <property type="molecule type" value="Genomic_DNA"/>
</dbReference>
<dbReference type="AlphaFoldDB" id="A0A373FS20"/>
<sequence>MGLWHEGSEIEMLTPKKVFVDTIVTQLSLLSSGDLLETEESNDGPPRAKRIVVPGTYQDKNLHAVHFPGKGILMLEGSVIGYYQGHNVFGSCDVPGLVLDAHKAMHKSAAFTLSKQDRLRVQDGSIVELKRLDIGVNFALPDGVSVTRALVELAHEMIDKGMNTATYGYGETVYRNQHSQSSALKFYDKAKELTDNKGLPANLPNREAIMGFAKSVIRCEVVLRHPKLKAMEMTKPKDCTFTLLKSELENAIGRMNLKRSVRVGLTALDLRDVKPMYHTTYRCWEHGDDLETLLEPKAYKRQVAYFASIGFDITTAPPVSGEEIPLGDIFTLSNAVEPPPELWGDDDDAEAVEC</sequence>
<dbReference type="Proteomes" id="UP000261948">
    <property type="component" value="Unassembled WGS sequence"/>
</dbReference>
<dbReference type="GO" id="GO:0006260">
    <property type="term" value="P:DNA replication"/>
    <property type="evidence" value="ECO:0007669"/>
    <property type="project" value="InterPro"/>
</dbReference>
<dbReference type="NCBIfam" id="TIGR01629">
    <property type="entry name" value="rep_II_X"/>
    <property type="match status" value="1"/>
</dbReference>
<keyword evidence="3" id="KW-1185">Reference proteome</keyword>
<reference evidence="2 3" key="1">
    <citation type="submission" date="2018-08" db="EMBL/GenBank/DDBJ databases">
        <title>Comamonas testosteroni strain SWCO2.</title>
        <authorList>
            <person name="Jiang N."/>
            <person name="Zhang X.Z."/>
        </authorList>
    </citation>
    <scope>NUCLEOTIDE SEQUENCE [LARGE SCALE GENOMIC DNA]</scope>
    <source>
        <strain evidence="2 3">SWCO2</strain>
    </source>
</reference>
<accession>A0A373FS20</accession>
<evidence type="ECO:0000313" key="2">
    <source>
        <dbReference type="EMBL" id="RGE46667.1"/>
    </source>
</evidence>
<feature type="domain" description="Replication-associated protein G2P N-terminal" evidence="1">
    <location>
        <begin position="72"/>
        <end position="234"/>
    </location>
</feature>
<proteinExistence type="predicted"/>
<dbReference type="OrthoDB" id="8887548at2"/>